<dbReference type="GO" id="GO:0005198">
    <property type="term" value="F:structural molecule activity"/>
    <property type="evidence" value="ECO:0007669"/>
    <property type="project" value="InterPro"/>
</dbReference>
<protein>
    <submittedName>
        <fullName evidence="9">Flagellar hook-associated protein FlgK</fullName>
    </submittedName>
</protein>
<comment type="similarity">
    <text evidence="3">Belongs to the flagella basal body rod proteins family.</text>
</comment>
<feature type="domain" description="Flagellar hook-associated protein FlgK helical" evidence="8">
    <location>
        <begin position="93"/>
        <end position="325"/>
    </location>
</feature>
<dbReference type="Pfam" id="PF06429">
    <property type="entry name" value="Flg_bbr_C"/>
    <property type="match status" value="1"/>
</dbReference>
<evidence type="ECO:0000259" key="7">
    <source>
        <dbReference type="Pfam" id="PF21158"/>
    </source>
</evidence>
<keyword evidence="4" id="KW-0964">Secreted</keyword>
<dbReference type="InterPro" id="IPR002371">
    <property type="entry name" value="FlgK"/>
</dbReference>
<dbReference type="InterPro" id="IPR053927">
    <property type="entry name" value="FlgK_helical"/>
</dbReference>
<dbReference type="EMBL" id="UOFF01000055">
    <property type="protein sequence ID" value="VAW54285.1"/>
    <property type="molecule type" value="Genomic_DNA"/>
</dbReference>
<dbReference type="Pfam" id="PF22638">
    <property type="entry name" value="FlgK_D1"/>
    <property type="match status" value="1"/>
</dbReference>
<evidence type="ECO:0000256" key="5">
    <source>
        <dbReference type="ARBA" id="ARBA00023143"/>
    </source>
</evidence>
<evidence type="ECO:0000259" key="8">
    <source>
        <dbReference type="Pfam" id="PF22638"/>
    </source>
</evidence>
<dbReference type="PANTHER" id="PTHR30033:SF1">
    <property type="entry name" value="FLAGELLAR HOOK-ASSOCIATED PROTEIN 1"/>
    <property type="match status" value="1"/>
</dbReference>
<gene>
    <name evidence="9" type="ORF">MNBD_GAMMA07-2541</name>
</gene>
<dbReference type="GO" id="GO:0005576">
    <property type="term" value="C:extracellular region"/>
    <property type="evidence" value="ECO:0007669"/>
    <property type="project" value="UniProtKB-SubCell"/>
</dbReference>
<proteinExistence type="inferred from homology"/>
<keyword evidence="9" id="KW-0966">Cell projection</keyword>
<dbReference type="GO" id="GO:0009424">
    <property type="term" value="C:bacterial-type flagellum hook"/>
    <property type="evidence" value="ECO:0007669"/>
    <property type="project" value="InterPro"/>
</dbReference>
<comment type="subcellular location">
    <subcellularLocation>
        <location evidence="1">Bacterial flagellum</location>
    </subcellularLocation>
    <subcellularLocation>
        <location evidence="2">Secreted</location>
    </subcellularLocation>
</comment>
<dbReference type="InterPro" id="IPR010930">
    <property type="entry name" value="Flg_bb/hook_C_dom"/>
</dbReference>
<evidence type="ECO:0000256" key="1">
    <source>
        <dbReference type="ARBA" id="ARBA00004365"/>
    </source>
</evidence>
<dbReference type="SUPFAM" id="SSF64518">
    <property type="entry name" value="Phase 1 flagellin"/>
    <property type="match status" value="1"/>
</dbReference>
<evidence type="ECO:0000256" key="3">
    <source>
        <dbReference type="ARBA" id="ARBA00009677"/>
    </source>
</evidence>
<keyword evidence="5" id="KW-0975">Bacterial flagellum</keyword>
<dbReference type="Pfam" id="PF21158">
    <property type="entry name" value="flgK_1st_1"/>
    <property type="match status" value="1"/>
</dbReference>
<dbReference type="NCBIfam" id="TIGR02492">
    <property type="entry name" value="flgK_ends"/>
    <property type="match status" value="1"/>
</dbReference>
<dbReference type="AlphaFoldDB" id="A0A3B0WEJ3"/>
<feature type="domain" description="Flagellar basal-body/hook protein C-terminal" evidence="6">
    <location>
        <begin position="747"/>
        <end position="784"/>
    </location>
</feature>
<dbReference type="InterPro" id="IPR049119">
    <property type="entry name" value="FlgK_D2-like"/>
</dbReference>
<reference evidence="9" key="1">
    <citation type="submission" date="2018-06" db="EMBL/GenBank/DDBJ databases">
        <authorList>
            <person name="Zhirakovskaya E."/>
        </authorList>
    </citation>
    <scope>NUCLEOTIDE SEQUENCE</scope>
</reference>
<evidence type="ECO:0000313" key="9">
    <source>
        <dbReference type="EMBL" id="VAW54285.1"/>
    </source>
</evidence>
<dbReference type="PRINTS" id="PR01005">
    <property type="entry name" value="FLGHOOKAP1"/>
</dbReference>
<evidence type="ECO:0000256" key="2">
    <source>
        <dbReference type="ARBA" id="ARBA00004613"/>
    </source>
</evidence>
<organism evidence="9">
    <name type="scientific">hydrothermal vent metagenome</name>
    <dbReference type="NCBI Taxonomy" id="652676"/>
    <lineage>
        <taxon>unclassified sequences</taxon>
        <taxon>metagenomes</taxon>
        <taxon>ecological metagenomes</taxon>
    </lineage>
</organism>
<evidence type="ECO:0000256" key="4">
    <source>
        <dbReference type="ARBA" id="ARBA00022525"/>
    </source>
</evidence>
<dbReference type="PANTHER" id="PTHR30033">
    <property type="entry name" value="FLAGELLAR HOOK-ASSOCIATED PROTEIN 1"/>
    <property type="match status" value="1"/>
</dbReference>
<sequence>MPSLLDTSLSGLRAYQGALSTTSQNIANVGNEDYTRQRVEFNARLPIKQGSGFVGQGVDLTSVNRVIDSFNTINVRELTANTARLEAFESFSSRIENVIADQDASLLPTLNSFFGSLNDVANDPSANAPRVALIATAESLQQRFLSISGELKNVEDEINSRIRSDINEINAITSDLASLNNAITRISAPDKRPSDLLDKRDGLVKKLAEKISVTVVEQRDGSFNVLVGTGQLLVTNSTSLTLVAQTDDAQPDKVSVAVQSGSGGTVGITNALVGGDLGGIIDFRDNLLNATQNRLGRTAIGVSEAMNAQNIQGLDLKGDLGENLFSTVSTGVLQGQFGGDYIANGFDRTGETVTFNLGFDGVNLATSVAINAGETNDVIAQNILTAIGVAAGVGVVGGVVTVPGTTTGQSMRFSLYGSNIQFEKIGGPSTLGNDLQITGLADDGAGAGNANDAIMSLSALGSSSTRTTAGAVSNGNNASFLGPSTVAIPNANNTGTGIANFSITDIAQLTNSDYELSFNGGNYTLIRLSDSATVVNGVGPNFSVDGLEISTSGVPVNGDSFFIRPTQNGALSFKSLVSDPAKIAAAFPVRATSNVANIGDISVNKTTVTDALNGDLTDTVDIVFNPAGTFNVVDRATGVAFPGQTNISYFDGINVTQNGWQIQIKGSPQVGDTLTVQQNTNSASDNRNMLLLAGLQTKSVLDNNTTTFEQTYNALTSEVGVVSQQVSINLDVEKSLLQSAFARRESVSGVNLDEEAADLIRFQQAYQALARIIQASDEIFQSLLASV</sequence>
<keyword evidence="9" id="KW-0282">Flagellum</keyword>
<accession>A0A3B0WEJ3</accession>
<feature type="domain" description="Flagellar hook-associated protein 1 D2-like" evidence="7">
    <location>
        <begin position="489"/>
        <end position="565"/>
    </location>
</feature>
<evidence type="ECO:0000259" key="6">
    <source>
        <dbReference type="Pfam" id="PF06429"/>
    </source>
</evidence>
<name>A0A3B0WEJ3_9ZZZZ</name>
<dbReference type="GO" id="GO:0044780">
    <property type="term" value="P:bacterial-type flagellum assembly"/>
    <property type="evidence" value="ECO:0007669"/>
    <property type="project" value="InterPro"/>
</dbReference>
<keyword evidence="9" id="KW-0969">Cilium</keyword>